<keyword evidence="2" id="KW-1185">Reference proteome</keyword>
<dbReference type="EMBL" id="JAVIZJ010000001">
    <property type="protein sequence ID" value="MDR6208662.1"/>
    <property type="molecule type" value="Genomic_DNA"/>
</dbReference>
<proteinExistence type="predicted"/>
<protein>
    <submittedName>
        <fullName evidence="1">GT2 family glycosyltransferase</fullName>
    </submittedName>
</protein>
<comment type="caution">
    <text evidence="1">The sequence shown here is derived from an EMBL/GenBank/DDBJ whole genome shotgun (WGS) entry which is preliminary data.</text>
</comment>
<gene>
    <name evidence="1" type="ORF">QE364_000350</name>
</gene>
<organism evidence="1 2">
    <name type="scientific">Nocardioides zeae</name>
    <dbReference type="NCBI Taxonomy" id="1457234"/>
    <lineage>
        <taxon>Bacteria</taxon>
        <taxon>Bacillati</taxon>
        <taxon>Actinomycetota</taxon>
        <taxon>Actinomycetes</taxon>
        <taxon>Propionibacteriales</taxon>
        <taxon>Nocardioidaceae</taxon>
        <taxon>Nocardioides</taxon>
    </lineage>
</organism>
<accession>A0ACC6IDF1</accession>
<reference evidence="1" key="1">
    <citation type="submission" date="2023-08" db="EMBL/GenBank/DDBJ databases">
        <title>Functional and genomic diversity of the sorghum phyllosphere microbiome.</title>
        <authorList>
            <person name="Shade A."/>
        </authorList>
    </citation>
    <scope>NUCLEOTIDE SEQUENCE</scope>
    <source>
        <strain evidence="1">SORGH_AS_0885</strain>
    </source>
</reference>
<dbReference type="Proteomes" id="UP001261666">
    <property type="component" value="Unassembled WGS sequence"/>
</dbReference>
<sequence>MPEATTTSQVSTAVADRARPERSLPPVSVAIATRGRTVTLRRALDAIWAQTYRGRIDVVVVIDDARAPADLGLPAPLDPSRQSLRVVVNDRRPGVAGARNTALALAEHDLLATCDDDDAWLPGRLDCQVRALEADPALLAVGGSVRIVRGDVHTVRRAPRHRVHLQDLLDSRVMELHPSALLYRTRPLRVVGGWNEDIPGGYAEDYELLLRLARSGPLGLVDDVVADVHWNGGSHFFSRWRTVSAALAALLGAFPEFAASPRGCARISGQIAFAHAAAGERAEARTWMRRAWSDNRREPRLALTALVLAGVTPDRIQDALHARGRGI</sequence>
<evidence type="ECO:0000313" key="1">
    <source>
        <dbReference type="EMBL" id="MDR6208662.1"/>
    </source>
</evidence>
<name>A0ACC6IDF1_9ACTN</name>
<evidence type="ECO:0000313" key="2">
    <source>
        <dbReference type="Proteomes" id="UP001261666"/>
    </source>
</evidence>